<dbReference type="Pfam" id="PF03472">
    <property type="entry name" value="Autoind_bind"/>
    <property type="match status" value="1"/>
</dbReference>
<feature type="domain" description="HTH luxR-type" evidence="4">
    <location>
        <begin position="198"/>
        <end position="263"/>
    </location>
</feature>
<dbReference type="CDD" id="cd06170">
    <property type="entry name" value="LuxR_C_like"/>
    <property type="match status" value="1"/>
</dbReference>
<protein>
    <submittedName>
        <fullName evidence="5">LuxR family transcriptional regulator</fullName>
    </submittedName>
</protein>
<evidence type="ECO:0000259" key="4">
    <source>
        <dbReference type="PROSITE" id="PS50043"/>
    </source>
</evidence>
<proteinExistence type="predicted"/>
<keyword evidence="2" id="KW-0238">DNA-binding</keyword>
<evidence type="ECO:0000313" key="5">
    <source>
        <dbReference type="EMBL" id="QCP13525.1"/>
    </source>
</evidence>
<evidence type="ECO:0000256" key="3">
    <source>
        <dbReference type="ARBA" id="ARBA00023163"/>
    </source>
</evidence>
<organism evidence="5 6">
    <name type="scientific">Pseudoduganella umbonata</name>
    <dbReference type="NCBI Taxonomy" id="864828"/>
    <lineage>
        <taxon>Bacteria</taxon>
        <taxon>Pseudomonadati</taxon>
        <taxon>Pseudomonadota</taxon>
        <taxon>Betaproteobacteria</taxon>
        <taxon>Burkholderiales</taxon>
        <taxon>Oxalobacteraceae</taxon>
        <taxon>Telluria group</taxon>
        <taxon>Pseudoduganella</taxon>
    </lineage>
</organism>
<dbReference type="PROSITE" id="PS50043">
    <property type="entry name" value="HTH_LUXR_2"/>
    <property type="match status" value="1"/>
</dbReference>
<dbReference type="InterPro" id="IPR016032">
    <property type="entry name" value="Sig_transdc_resp-reg_C-effctor"/>
</dbReference>
<keyword evidence="6" id="KW-1185">Reference proteome</keyword>
<evidence type="ECO:0000256" key="1">
    <source>
        <dbReference type="ARBA" id="ARBA00023015"/>
    </source>
</evidence>
<keyword evidence="3" id="KW-0804">Transcription</keyword>
<dbReference type="Gene3D" id="3.30.450.80">
    <property type="entry name" value="Transcription factor LuxR-like, autoinducer-binding domain"/>
    <property type="match status" value="1"/>
</dbReference>
<gene>
    <name evidence="5" type="ORF">FCL38_26100</name>
</gene>
<dbReference type="SUPFAM" id="SSF75516">
    <property type="entry name" value="Pheromone-binding domain of LuxR-like quorum-sensing transcription factors"/>
    <property type="match status" value="1"/>
</dbReference>
<dbReference type="InterPro" id="IPR036388">
    <property type="entry name" value="WH-like_DNA-bd_sf"/>
</dbReference>
<evidence type="ECO:0000256" key="2">
    <source>
        <dbReference type="ARBA" id="ARBA00023125"/>
    </source>
</evidence>
<dbReference type="PANTHER" id="PTHR44688:SF16">
    <property type="entry name" value="DNA-BINDING TRANSCRIPTIONAL ACTIVATOR DEVR_DOSR"/>
    <property type="match status" value="1"/>
</dbReference>
<dbReference type="InterPro" id="IPR036693">
    <property type="entry name" value="TF_LuxR_autoind-bd_dom_sf"/>
</dbReference>
<accession>A0ABX5UQG0</accession>
<evidence type="ECO:0000313" key="6">
    <source>
        <dbReference type="Proteomes" id="UP000298763"/>
    </source>
</evidence>
<sequence length="269" mass="29772">MPFRGRVFPIILEEGMEEVPGSAGLMPGFFSPYDALMNAADEPDAVLRLQAAARELGFDNVMFAVIPQPKLNIGEVYLRSNYPDRWRDYYDRNNLRATDPTVEYCFRSSSPFVWLPQSFKTAEQQALYEEASAFGLKVGVTLPIRGVDGEIGMLTCVRDGNPGPDFLKDLNQNLGALALLRDVAFDSLHQYVHAAPPPAEAAPVLTARERDCLQWMCAGKTAWEIGRILSISEAGVNFHIANLRGKFGVSRRNDVVIKAIRLGLIDLPG</sequence>
<reference evidence="5 6" key="1">
    <citation type="submission" date="2019-05" db="EMBL/GenBank/DDBJ databases">
        <title>Draft Genome Sequences of Six Type Strains of the Genus Massilia.</title>
        <authorList>
            <person name="Miess H."/>
            <person name="Frediansyhah A."/>
            <person name="Gross H."/>
        </authorList>
    </citation>
    <scope>NUCLEOTIDE SEQUENCE [LARGE SCALE GENOMIC DNA]</scope>
    <source>
        <strain evidence="5 6">DSMZ 26121</strain>
    </source>
</reference>
<dbReference type="InterPro" id="IPR005143">
    <property type="entry name" value="TF_LuxR_autoind-bd_dom"/>
</dbReference>
<dbReference type="PANTHER" id="PTHR44688">
    <property type="entry name" value="DNA-BINDING TRANSCRIPTIONAL ACTIVATOR DEVR_DOSR"/>
    <property type="match status" value="1"/>
</dbReference>
<dbReference type="InterPro" id="IPR000792">
    <property type="entry name" value="Tscrpt_reg_LuxR_C"/>
</dbReference>
<dbReference type="SMART" id="SM00421">
    <property type="entry name" value="HTH_LUXR"/>
    <property type="match status" value="1"/>
</dbReference>
<keyword evidence="1" id="KW-0805">Transcription regulation</keyword>
<dbReference type="SUPFAM" id="SSF46894">
    <property type="entry name" value="C-terminal effector domain of the bipartite response regulators"/>
    <property type="match status" value="1"/>
</dbReference>
<dbReference type="Gene3D" id="1.10.10.10">
    <property type="entry name" value="Winged helix-like DNA-binding domain superfamily/Winged helix DNA-binding domain"/>
    <property type="match status" value="1"/>
</dbReference>
<dbReference type="Proteomes" id="UP000298763">
    <property type="component" value="Chromosome"/>
</dbReference>
<name>A0ABX5UQG0_9BURK</name>
<dbReference type="Pfam" id="PF00196">
    <property type="entry name" value="GerE"/>
    <property type="match status" value="1"/>
</dbReference>
<dbReference type="EMBL" id="CP040017">
    <property type="protein sequence ID" value="QCP13525.1"/>
    <property type="molecule type" value="Genomic_DNA"/>
</dbReference>